<dbReference type="InterPro" id="IPR036719">
    <property type="entry name" value="Neuro-gated_channel_TM_sf"/>
</dbReference>
<dbReference type="Gene3D" id="1.20.58.390">
    <property type="entry name" value="Neurotransmitter-gated ion-channel transmembrane domain"/>
    <property type="match status" value="1"/>
</dbReference>
<evidence type="ECO:0000256" key="11">
    <source>
        <dbReference type="ARBA" id="ARBA00023170"/>
    </source>
</evidence>
<evidence type="ECO:0000256" key="21">
    <source>
        <dbReference type="SAM" id="MobiDB-lite"/>
    </source>
</evidence>
<evidence type="ECO:0000256" key="16">
    <source>
        <dbReference type="ARBA" id="ARBA00023286"/>
    </source>
</evidence>
<evidence type="ECO:0000256" key="19">
    <source>
        <dbReference type="ARBA" id="ARBA00071250"/>
    </source>
</evidence>
<name>A0A9C6WS18_FRAOC</name>
<dbReference type="InterPro" id="IPR006028">
    <property type="entry name" value="GABAA/Glycine_rcpt"/>
</dbReference>
<dbReference type="GeneID" id="113204415"/>
<keyword evidence="4 20" id="KW-0812">Transmembrane</keyword>
<dbReference type="SUPFAM" id="SSF90112">
    <property type="entry name" value="Neurotransmitter-gated ion-channel transmembrane pore"/>
    <property type="match status" value="1"/>
</dbReference>
<dbReference type="InterPro" id="IPR018000">
    <property type="entry name" value="Neurotransmitter_ion_chnl_CS"/>
</dbReference>
<dbReference type="GO" id="GO:0005254">
    <property type="term" value="F:chloride channel activity"/>
    <property type="evidence" value="ECO:0007669"/>
    <property type="project" value="UniProtKB-KW"/>
</dbReference>
<keyword evidence="3" id="KW-1003">Cell membrane</keyword>
<feature type="compositionally biased region" description="Low complexity" evidence="21">
    <location>
        <begin position="412"/>
        <end position="429"/>
    </location>
</feature>
<keyword evidence="14" id="KW-0868">Chloride</keyword>
<evidence type="ECO:0000259" key="22">
    <source>
        <dbReference type="Pfam" id="PF02931"/>
    </source>
</evidence>
<dbReference type="Pfam" id="PF02932">
    <property type="entry name" value="Neur_chan_memb"/>
    <property type="match status" value="1"/>
</dbReference>
<evidence type="ECO:0000256" key="13">
    <source>
        <dbReference type="ARBA" id="ARBA00023180"/>
    </source>
</evidence>
<evidence type="ECO:0000313" key="24">
    <source>
        <dbReference type="Proteomes" id="UP000504606"/>
    </source>
</evidence>
<comment type="similarity">
    <text evidence="1">Belongs to the ligand-gated ion channel (TC 1.A.9) family. Gamma-aminobutyric acid receptor (TC 1.A.9.5) subfamily.</text>
</comment>
<evidence type="ECO:0000256" key="10">
    <source>
        <dbReference type="ARBA" id="ARBA00023157"/>
    </source>
</evidence>
<feature type="domain" description="Neurotransmitter-gated ion-channel ligand-binding" evidence="22">
    <location>
        <begin position="39"/>
        <end position="242"/>
    </location>
</feature>
<evidence type="ECO:0000256" key="18">
    <source>
        <dbReference type="ARBA" id="ARBA00034104"/>
    </source>
</evidence>
<dbReference type="NCBIfam" id="TIGR00860">
    <property type="entry name" value="LIC"/>
    <property type="match status" value="1"/>
</dbReference>
<dbReference type="GO" id="GO:0045211">
    <property type="term" value="C:postsynaptic membrane"/>
    <property type="evidence" value="ECO:0007669"/>
    <property type="project" value="UniProtKB-SubCell"/>
</dbReference>
<feature type="compositionally biased region" description="Low complexity" evidence="21">
    <location>
        <begin position="487"/>
        <end position="514"/>
    </location>
</feature>
<keyword evidence="15" id="KW-0628">Postsynaptic cell membrane</keyword>
<accession>A0A9C6WS18</accession>
<dbReference type="OrthoDB" id="203862at2759"/>
<feature type="transmembrane region" description="Helical" evidence="20">
    <location>
        <begin position="274"/>
        <end position="293"/>
    </location>
</feature>
<evidence type="ECO:0000256" key="2">
    <source>
        <dbReference type="ARBA" id="ARBA00022448"/>
    </source>
</evidence>
<dbReference type="Gene3D" id="2.70.170.10">
    <property type="entry name" value="Neurotransmitter-gated ion-channel ligand-binding domain"/>
    <property type="match status" value="1"/>
</dbReference>
<dbReference type="PRINTS" id="PR00253">
    <property type="entry name" value="GABAARECEPTR"/>
</dbReference>
<keyword evidence="11" id="KW-0675">Receptor</keyword>
<dbReference type="PANTHER" id="PTHR18945">
    <property type="entry name" value="NEUROTRANSMITTER GATED ION CHANNEL"/>
    <property type="match status" value="1"/>
</dbReference>
<feature type="domain" description="Neurotransmitter-gated ion-channel transmembrane" evidence="23">
    <location>
        <begin position="251"/>
        <end position="332"/>
    </location>
</feature>
<feature type="compositionally biased region" description="Low complexity" evidence="21">
    <location>
        <begin position="438"/>
        <end position="452"/>
    </location>
</feature>
<dbReference type="GO" id="GO:0099095">
    <property type="term" value="F:ligand-gated monoatomic anion channel activity"/>
    <property type="evidence" value="ECO:0007669"/>
    <property type="project" value="UniProtKB-ARBA"/>
</dbReference>
<proteinExistence type="inferred from homology"/>
<dbReference type="GO" id="GO:0004888">
    <property type="term" value="F:transmembrane signaling receptor activity"/>
    <property type="evidence" value="ECO:0007669"/>
    <property type="project" value="InterPro"/>
</dbReference>
<evidence type="ECO:0000256" key="7">
    <source>
        <dbReference type="ARBA" id="ARBA00023018"/>
    </source>
</evidence>
<dbReference type="CDD" id="cd19049">
    <property type="entry name" value="LGIC_TM_anion"/>
    <property type="match status" value="1"/>
</dbReference>
<dbReference type="GO" id="GO:0034707">
    <property type="term" value="C:chloride channel complex"/>
    <property type="evidence" value="ECO:0007669"/>
    <property type="project" value="UniProtKB-KW"/>
</dbReference>
<keyword evidence="7" id="KW-0770">Synapse</keyword>
<dbReference type="InterPro" id="IPR006202">
    <property type="entry name" value="Neur_chan_lig-bd"/>
</dbReference>
<dbReference type="SUPFAM" id="SSF63712">
    <property type="entry name" value="Nicotinic receptor ligand binding domain-like"/>
    <property type="match status" value="1"/>
</dbReference>
<dbReference type="AlphaFoldDB" id="A0A9C6WS18"/>
<dbReference type="Proteomes" id="UP000504606">
    <property type="component" value="Unplaced"/>
</dbReference>
<keyword evidence="6 20" id="KW-1133">Transmembrane helix</keyword>
<feature type="region of interest" description="Disordered" evidence="21">
    <location>
        <begin position="484"/>
        <end position="576"/>
    </location>
</feature>
<feature type="transmembrane region" description="Helical" evidence="20">
    <location>
        <begin position="688"/>
        <end position="708"/>
    </location>
</feature>
<dbReference type="KEGG" id="foc:113204415"/>
<dbReference type="GO" id="GO:0005230">
    <property type="term" value="F:extracellular ligand-gated monoatomic ion channel activity"/>
    <property type="evidence" value="ECO:0007669"/>
    <property type="project" value="InterPro"/>
</dbReference>
<evidence type="ECO:0000256" key="17">
    <source>
        <dbReference type="ARBA" id="ARBA00023303"/>
    </source>
</evidence>
<protein>
    <recommendedName>
        <fullName evidence="19">Gamma-aminobutyric acid receptor subunit beta</fullName>
    </recommendedName>
</protein>
<keyword evidence="5 20" id="KW-0732">Signal</keyword>
<evidence type="ECO:0000256" key="15">
    <source>
        <dbReference type="ARBA" id="ARBA00023257"/>
    </source>
</evidence>
<sequence>MRAAAPVVLVVAAVLVVQTAWCARFRDFRFTTKNISSTLDNLLAVGRYDKRIRPDLGGPPTLVTVGIYIKSMSDVSETDQRYSMDTYFRQSWFDPRLRFSLPGIDEFSMSWLFLDRVWKPDTYIVNGYRSYLHRITVPNKFARVRSDGFVTYSMRLTLQASCPMHLRKFPLDSQRCPLLIGSYGYMASDLVYAWHPTGVGLEPGVELAQYDLVNVTITDELLIRRGAEEFSMISAMFHLRRNTGYYTLQVFVPCGLIVCSSWVSFWIDPDAVPARVSLAVTTVLSMTTMGFGGRSSMPKVNYATALDWFVIMCFAFVFAVMLEYAAINFIDKVTVDLRRLLEERKQKKKKNSTGSVHASVSVAGPDALATALSLPTAVRRSRSSSLDAGTRPGGAQHLRRSLQERGPRWRPSAHSAVAAYSAAPAGSSSTNTTPVTLPPRTEAPAPAATPRTLELSVTASSGYVVTSPRVSNRTAFLSSAALRTDGAPPTTVAGRAVATTTNREGTGTSTTRNSAGSPASTLRPWASSGASSPTARRGARTPDPVLRTAPELIVTPTTSADRTTGPRPSPSHSHTEDEIAFADQGNSVGAQGDVPASSSNYTIPIEVDARPAQDSLGVLLVVPEVEGVARQGSPTLRRTQSLRRCLSVPYRLWEQTRFLPNEEDVTRQMQSNEEPEKFTKIDIVSRKVFPIAFVSMLIMYWIMYGFYISDVFPGEEGKDVLYELAYPKKKV</sequence>
<evidence type="ECO:0000256" key="1">
    <source>
        <dbReference type="ARBA" id="ARBA00010180"/>
    </source>
</evidence>
<evidence type="ECO:0000256" key="3">
    <source>
        <dbReference type="ARBA" id="ARBA00022475"/>
    </source>
</evidence>
<keyword evidence="10" id="KW-1015">Disulfide bond</keyword>
<gene>
    <name evidence="25" type="primary">LOC113204415</name>
</gene>
<feature type="transmembrane region" description="Helical" evidence="20">
    <location>
        <begin position="246"/>
        <end position="267"/>
    </location>
</feature>
<reference evidence="25" key="1">
    <citation type="submission" date="2025-08" db="UniProtKB">
        <authorList>
            <consortium name="RefSeq"/>
        </authorList>
    </citation>
    <scope>IDENTIFICATION</scope>
</reference>
<dbReference type="RefSeq" id="XP_052119701.1">
    <property type="nucleotide sequence ID" value="XM_052263741.1"/>
</dbReference>
<dbReference type="InterPro" id="IPR038050">
    <property type="entry name" value="Neuro_actylchol_rec"/>
</dbReference>
<organism evidence="24 25">
    <name type="scientific">Frankliniella occidentalis</name>
    <name type="common">Western flower thrips</name>
    <name type="synonym">Euthrips occidentalis</name>
    <dbReference type="NCBI Taxonomy" id="133901"/>
    <lineage>
        <taxon>Eukaryota</taxon>
        <taxon>Metazoa</taxon>
        <taxon>Ecdysozoa</taxon>
        <taxon>Arthropoda</taxon>
        <taxon>Hexapoda</taxon>
        <taxon>Insecta</taxon>
        <taxon>Pterygota</taxon>
        <taxon>Neoptera</taxon>
        <taxon>Paraneoptera</taxon>
        <taxon>Thysanoptera</taxon>
        <taxon>Terebrantia</taxon>
        <taxon>Thripoidea</taxon>
        <taxon>Thripidae</taxon>
        <taxon>Frankliniella</taxon>
    </lineage>
</organism>
<evidence type="ECO:0000256" key="6">
    <source>
        <dbReference type="ARBA" id="ARBA00022989"/>
    </source>
</evidence>
<evidence type="ECO:0000256" key="4">
    <source>
        <dbReference type="ARBA" id="ARBA00022692"/>
    </source>
</evidence>
<dbReference type="Pfam" id="PF02931">
    <property type="entry name" value="Neur_chan_LBD"/>
    <property type="match status" value="1"/>
</dbReference>
<evidence type="ECO:0000256" key="9">
    <source>
        <dbReference type="ARBA" id="ARBA00023136"/>
    </source>
</evidence>
<keyword evidence="13" id="KW-0325">Glycoprotein</keyword>
<dbReference type="InterPro" id="IPR036734">
    <property type="entry name" value="Neur_chan_lig-bd_sf"/>
</dbReference>
<feature type="transmembrane region" description="Helical" evidence="20">
    <location>
        <begin position="305"/>
        <end position="330"/>
    </location>
</feature>
<feature type="region of interest" description="Disordered" evidence="21">
    <location>
        <begin position="380"/>
        <end position="452"/>
    </location>
</feature>
<keyword evidence="12" id="KW-0869">Chloride channel</keyword>
<keyword evidence="24" id="KW-1185">Reference proteome</keyword>
<keyword evidence="8 20" id="KW-0406">Ion transport</keyword>
<evidence type="ECO:0000256" key="14">
    <source>
        <dbReference type="ARBA" id="ARBA00023214"/>
    </source>
</evidence>
<evidence type="ECO:0000259" key="23">
    <source>
        <dbReference type="Pfam" id="PF02932"/>
    </source>
</evidence>
<evidence type="ECO:0000256" key="12">
    <source>
        <dbReference type="ARBA" id="ARBA00023173"/>
    </source>
</evidence>
<feature type="chain" id="PRO_5039755063" description="Gamma-aminobutyric acid receptor subunit beta" evidence="20">
    <location>
        <begin position="23"/>
        <end position="731"/>
    </location>
</feature>
<keyword evidence="9 20" id="KW-0472">Membrane</keyword>
<evidence type="ECO:0000256" key="5">
    <source>
        <dbReference type="ARBA" id="ARBA00022729"/>
    </source>
</evidence>
<keyword evidence="17 20" id="KW-0407">Ion channel</keyword>
<evidence type="ECO:0000256" key="20">
    <source>
        <dbReference type="RuleBase" id="RU000687"/>
    </source>
</evidence>
<comment type="subcellular location">
    <subcellularLocation>
        <location evidence="18">Postsynaptic cell membrane</location>
        <topology evidence="18">Multi-pass membrane protein</topology>
    </subcellularLocation>
</comment>
<feature type="signal peptide" evidence="20">
    <location>
        <begin position="1"/>
        <end position="22"/>
    </location>
</feature>
<dbReference type="PRINTS" id="PR00252">
    <property type="entry name" value="NRIONCHANNEL"/>
</dbReference>
<keyword evidence="16" id="KW-1071">Ligand-gated ion channel</keyword>
<dbReference type="InterPro" id="IPR006201">
    <property type="entry name" value="Neur_channel"/>
</dbReference>
<dbReference type="PROSITE" id="PS00236">
    <property type="entry name" value="NEUROTR_ION_CHANNEL"/>
    <property type="match status" value="1"/>
</dbReference>
<dbReference type="FunFam" id="2.70.170.10:FF:000021">
    <property type="entry name" value="Gamma-aminobutyric acid receptor isoform 3b"/>
    <property type="match status" value="1"/>
</dbReference>
<keyword evidence="2 20" id="KW-0813">Transport</keyword>
<dbReference type="InterPro" id="IPR006029">
    <property type="entry name" value="Neurotrans-gated_channel_TM"/>
</dbReference>
<evidence type="ECO:0000313" key="25">
    <source>
        <dbReference type="RefSeq" id="XP_052119701.1"/>
    </source>
</evidence>
<evidence type="ECO:0000256" key="8">
    <source>
        <dbReference type="ARBA" id="ARBA00023065"/>
    </source>
</evidence>